<organism evidence="3 4">
    <name type="scientific">Tectimicrobiota bacterium</name>
    <dbReference type="NCBI Taxonomy" id="2528274"/>
    <lineage>
        <taxon>Bacteria</taxon>
        <taxon>Pseudomonadati</taxon>
        <taxon>Nitrospinota/Tectimicrobiota group</taxon>
        <taxon>Candidatus Tectimicrobiota</taxon>
    </lineage>
</organism>
<keyword evidence="2" id="KW-1133">Transmembrane helix</keyword>
<sequence length="86" mass="9176">MTSRTPPDDPASTPNGSGAAARKKVAERLRQLRAASAGWNFVTAPLVGGAMGYGLDWLFGTYPWLMLVGMAFGFVAAFIEVLRSAR</sequence>
<name>A0A932MPU3_UNCTE</name>
<dbReference type="AlphaFoldDB" id="A0A932MPU3"/>
<dbReference type="InterPro" id="IPR032820">
    <property type="entry name" value="ATPase_put"/>
</dbReference>
<feature type="region of interest" description="Disordered" evidence="1">
    <location>
        <begin position="1"/>
        <end position="20"/>
    </location>
</feature>
<evidence type="ECO:0000313" key="4">
    <source>
        <dbReference type="Proteomes" id="UP000782312"/>
    </source>
</evidence>
<comment type="caution">
    <text evidence="3">The sequence shown here is derived from an EMBL/GenBank/DDBJ whole genome shotgun (WGS) entry which is preliminary data.</text>
</comment>
<dbReference type="Proteomes" id="UP000782312">
    <property type="component" value="Unassembled WGS sequence"/>
</dbReference>
<evidence type="ECO:0000313" key="3">
    <source>
        <dbReference type="EMBL" id="MBI3128982.1"/>
    </source>
</evidence>
<accession>A0A932MPU3</accession>
<keyword evidence="2" id="KW-0472">Membrane</keyword>
<feature type="transmembrane region" description="Helical" evidence="2">
    <location>
        <begin position="32"/>
        <end position="55"/>
    </location>
</feature>
<gene>
    <name evidence="3" type="ORF">HYZ11_15355</name>
</gene>
<evidence type="ECO:0000256" key="2">
    <source>
        <dbReference type="SAM" id="Phobius"/>
    </source>
</evidence>
<dbReference type="Pfam" id="PF09527">
    <property type="entry name" value="ATPase_gene1"/>
    <property type="match status" value="1"/>
</dbReference>
<evidence type="ECO:0000256" key="1">
    <source>
        <dbReference type="SAM" id="MobiDB-lite"/>
    </source>
</evidence>
<reference evidence="3" key="1">
    <citation type="submission" date="2020-07" db="EMBL/GenBank/DDBJ databases">
        <title>Huge and variable diversity of episymbiotic CPR bacteria and DPANN archaea in groundwater ecosystems.</title>
        <authorList>
            <person name="He C.Y."/>
            <person name="Keren R."/>
            <person name="Whittaker M."/>
            <person name="Farag I.F."/>
            <person name="Doudna J."/>
            <person name="Cate J.H.D."/>
            <person name="Banfield J.F."/>
        </authorList>
    </citation>
    <scope>NUCLEOTIDE SEQUENCE</scope>
    <source>
        <strain evidence="3">NC_groundwater_763_Ag_S-0.2um_68_21</strain>
    </source>
</reference>
<feature type="transmembrane region" description="Helical" evidence="2">
    <location>
        <begin position="61"/>
        <end position="82"/>
    </location>
</feature>
<keyword evidence="2" id="KW-0812">Transmembrane</keyword>
<protein>
    <submittedName>
        <fullName evidence="3">AtpZ/AtpI family protein</fullName>
    </submittedName>
</protein>
<dbReference type="EMBL" id="JACPUR010000037">
    <property type="protein sequence ID" value="MBI3128982.1"/>
    <property type="molecule type" value="Genomic_DNA"/>
</dbReference>
<proteinExistence type="predicted"/>